<evidence type="ECO:0000256" key="1">
    <source>
        <dbReference type="SAM" id="Phobius"/>
    </source>
</evidence>
<comment type="caution">
    <text evidence="2">The sequence shown here is derived from an EMBL/GenBank/DDBJ whole genome shotgun (WGS) entry which is preliminary data.</text>
</comment>
<reference evidence="2" key="1">
    <citation type="submission" date="2020-10" db="EMBL/GenBank/DDBJ databases">
        <authorList>
            <person name="Gilroy R."/>
        </authorList>
    </citation>
    <scope>NUCLEOTIDE SEQUENCE</scope>
    <source>
        <strain evidence="2">ChiSjej4B22-8148</strain>
    </source>
</reference>
<feature type="transmembrane region" description="Helical" evidence="1">
    <location>
        <begin position="224"/>
        <end position="249"/>
    </location>
</feature>
<evidence type="ECO:0000313" key="3">
    <source>
        <dbReference type="Proteomes" id="UP000886757"/>
    </source>
</evidence>
<evidence type="ECO:0000313" key="2">
    <source>
        <dbReference type="EMBL" id="HIR14940.1"/>
    </source>
</evidence>
<keyword evidence="1" id="KW-0472">Membrane</keyword>
<accession>A0A9D1DA27</accession>
<dbReference type="InterPro" id="IPR021552">
    <property type="entry name" value="ArsP_2"/>
</dbReference>
<dbReference type="NCBIfam" id="NF037962">
    <property type="entry name" value="arsenic_eff"/>
    <property type="match status" value="1"/>
</dbReference>
<name>A0A9D1DA27_9FIRM</name>
<reference evidence="2" key="2">
    <citation type="journal article" date="2021" name="PeerJ">
        <title>Extensive microbial diversity within the chicken gut microbiome revealed by metagenomics and culture.</title>
        <authorList>
            <person name="Gilroy R."/>
            <person name="Ravi A."/>
            <person name="Getino M."/>
            <person name="Pursley I."/>
            <person name="Horton D.L."/>
            <person name="Alikhan N.F."/>
            <person name="Baker D."/>
            <person name="Gharbi K."/>
            <person name="Hall N."/>
            <person name="Watson M."/>
            <person name="Adriaenssens E.M."/>
            <person name="Foster-Nyarko E."/>
            <person name="Jarju S."/>
            <person name="Secka A."/>
            <person name="Antonio M."/>
            <person name="Oren A."/>
            <person name="Chaudhuri R.R."/>
            <person name="La Ragione R."/>
            <person name="Hildebrand F."/>
            <person name="Pallen M.J."/>
        </authorList>
    </citation>
    <scope>NUCLEOTIDE SEQUENCE</scope>
    <source>
        <strain evidence="2">ChiSjej4B22-8148</strain>
    </source>
</reference>
<keyword evidence="1" id="KW-0812">Transmembrane</keyword>
<feature type="transmembrane region" description="Helical" evidence="1">
    <location>
        <begin position="109"/>
        <end position="131"/>
    </location>
</feature>
<keyword evidence="1" id="KW-1133">Transmembrane helix</keyword>
<sequence length="284" mass="30191">MIHILEHCVTDTLKVLPLLFLSYILVEYIEHRMTSRTREMIFRAGKAGPVIGALVGMIPQCGFSAAAAGLFAGGVISPGTLLAVFLSTSDEMLPILLSERTPVSVILKILLIKGAVAALAGILVDLAAAAFGKNKRMEHGHSPLCEHGHCHCGEGGILRPALYHTLQVTVFLFLINLVLGFGMEWLEESRAMQVITGTVFLQEAICALVGMIPNCAASVLITQLYLGGVIHAGALFSGLLCGAGSGLLVLFRTNRNPKQNLIFLVLLYGIGLTAGFLIGQTGIM</sequence>
<feature type="transmembrane region" description="Helical" evidence="1">
    <location>
        <begin position="65"/>
        <end position="88"/>
    </location>
</feature>
<gene>
    <name evidence="2" type="ORF">IAB31_13575</name>
</gene>
<dbReference type="EMBL" id="DVGK01000160">
    <property type="protein sequence ID" value="HIR14940.1"/>
    <property type="molecule type" value="Genomic_DNA"/>
</dbReference>
<feature type="transmembrane region" description="Helical" evidence="1">
    <location>
        <begin position="41"/>
        <end position="59"/>
    </location>
</feature>
<organism evidence="2 3">
    <name type="scientific">Candidatus Choladousia intestinavium</name>
    <dbReference type="NCBI Taxonomy" id="2840727"/>
    <lineage>
        <taxon>Bacteria</taxon>
        <taxon>Bacillati</taxon>
        <taxon>Bacillota</taxon>
        <taxon>Clostridia</taxon>
        <taxon>Lachnospirales</taxon>
        <taxon>Lachnospiraceae</taxon>
        <taxon>Lachnospiraceae incertae sedis</taxon>
        <taxon>Candidatus Choladousia</taxon>
    </lineage>
</organism>
<dbReference type="AlphaFoldDB" id="A0A9D1DA27"/>
<dbReference type="Proteomes" id="UP000886757">
    <property type="component" value="Unassembled WGS sequence"/>
</dbReference>
<feature type="transmembrane region" description="Helical" evidence="1">
    <location>
        <begin position="161"/>
        <end position="182"/>
    </location>
</feature>
<protein>
    <submittedName>
        <fullName evidence="2">Arsenic efflux protein</fullName>
    </submittedName>
</protein>
<proteinExistence type="predicted"/>
<feature type="transmembrane region" description="Helical" evidence="1">
    <location>
        <begin position="261"/>
        <end position="283"/>
    </location>
</feature>